<proteinExistence type="predicted"/>
<accession>A0ABW8BFM5</accession>
<dbReference type="EMBL" id="JBITPR010000044">
    <property type="protein sequence ID" value="MFI7872935.1"/>
    <property type="molecule type" value="Genomic_DNA"/>
</dbReference>
<sequence>MSARVRRIHEPPGEGDLTLLTASRSPDRSHAAVLLRILGRR</sequence>
<dbReference type="RefSeq" id="WP_277426006.1">
    <property type="nucleotide sequence ID" value="NZ_JBITPR010000044.1"/>
</dbReference>
<evidence type="ECO:0000313" key="3">
    <source>
        <dbReference type="Proteomes" id="UP001614264"/>
    </source>
</evidence>
<evidence type="ECO:0000313" key="2">
    <source>
        <dbReference type="EMBL" id="MFI7872935.1"/>
    </source>
</evidence>
<feature type="region of interest" description="Disordered" evidence="1">
    <location>
        <begin position="1"/>
        <end position="21"/>
    </location>
</feature>
<keyword evidence="3" id="KW-1185">Reference proteome</keyword>
<organism evidence="2 3">
    <name type="scientific">Streptomyces salinarius</name>
    <dbReference type="NCBI Taxonomy" id="2762598"/>
    <lineage>
        <taxon>Bacteria</taxon>
        <taxon>Bacillati</taxon>
        <taxon>Actinomycetota</taxon>
        <taxon>Actinomycetes</taxon>
        <taxon>Kitasatosporales</taxon>
        <taxon>Streptomycetaceae</taxon>
        <taxon>Streptomyces</taxon>
    </lineage>
</organism>
<reference evidence="2 3" key="1">
    <citation type="submission" date="2024-07" db="EMBL/GenBank/DDBJ databases">
        <title>Whole genome sequencing of Prodigiosin pigment-producing Streptomyces salinarius isolated from rhizosphere soil of Arachis hypogaea.</title>
        <authorList>
            <person name="Vidhya A."/>
            <person name="Ramya S."/>
        </authorList>
    </citation>
    <scope>NUCLEOTIDE SEQUENCE [LARGE SCALE GENOMIC DNA]</scope>
    <source>
        <strain evidence="2 3">VRMG2420</strain>
    </source>
</reference>
<evidence type="ECO:0000256" key="1">
    <source>
        <dbReference type="SAM" id="MobiDB-lite"/>
    </source>
</evidence>
<protein>
    <submittedName>
        <fullName evidence="2">Uncharacterized protein</fullName>
    </submittedName>
</protein>
<gene>
    <name evidence="2" type="ORF">AB4829_20325</name>
</gene>
<comment type="caution">
    <text evidence="2">The sequence shown here is derived from an EMBL/GenBank/DDBJ whole genome shotgun (WGS) entry which is preliminary data.</text>
</comment>
<name>A0ABW8BFM5_9ACTN</name>
<dbReference type="Proteomes" id="UP001614264">
    <property type="component" value="Unassembled WGS sequence"/>
</dbReference>